<dbReference type="OMA" id="YGGSQKH"/>
<dbReference type="CDD" id="cd01310">
    <property type="entry name" value="TatD_DNAse"/>
    <property type="match status" value="1"/>
</dbReference>
<protein>
    <recommendedName>
        <fullName evidence="8">TatD related DNase</fullName>
    </recommendedName>
</protein>
<dbReference type="PANTHER" id="PTHR10060:SF15">
    <property type="entry name" value="DEOXYRIBONUCLEASE TATDN1"/>
    <property type="match status" value="1"/>
</dbReference>
<keyword evidence="4" id="KW-0378">Hydrolase</keyword>
<organism evidence="6 7">
    <name type="scientific">Chara braunii</name>
    <name type="common">Braun's stonewort</name>
    <dbReference type="NCBI Taxonomy" id="69332"/>
    <lineage>
        <taxon>Eukaryota</taxon>
        <taxon>Viridiplantae</taxon>
        <taxon>Streptophyta</taxon>
        <taxon>Charophyceae</taxon>
        <taxon>Charales</taxon>
        <taxon>Characeae</taxon>
        <taxon>Chara</taxon>
    </lineage>
</organism>
<dbReference type="EMBL" id="BFEA01000571">
    <property type="protein sequence ID" value="GBG86602.1"/>
    <property type="molecule type" value="Genomic_DNA"/>
</dbReference>
<comment type="similarity">
    <text evidence="1">Belongs to the metallo-dependent hydrolases superfamily. TatD-type hydrolase family.</text>
</comment>
<gene>
    <name evidence="6" type="ORF">CBR_g41666</name>
</gene>
<dbReference type="InterPro" id="IPR050891">
    <property type="entry name" value="TatD-type_Hydrolase"/>
</dbReference>
<reference evidence="6 7" key="1">
    <citation type="journal article" date="2018" name="Cell">
        <title>The Chara Genome: Secondary Complexity and Implications for Plant Terrestrialization.</title>
        <authorList>
            <person name="Nishiyama T."/>
            <person name="Sakayama H."/>
            <person name="Vries J.D."/>
            <person name="Buschmann H."/>
            <person name="Saint-Marcoux D."/>
            <person name="Ullrich K.K."/>
            <person name="Haas F.B."/>
            <person name="Vanderstraeten L."/>
            <person name="Becker D."/>
            <person name="Lang D."/>
            <person name="Vosolsobe S."/>
            <person name="Rombauts S."/>
            <person name="Wilhelmsson P.K.I."/>
            <person name="Janitza P."/>
            <person name="Kern R."/>
            <person name="Heyl A."/>
            <person name="Rumpler F."/>
            <person name="Villalobos L.I.A.C."/>
            <person name="Clay J.M."/>
            <person name="Skokan R."/>
            <person name="Toyoda A."/>
            <person name="Suzuki Y."/>
            <person name="Kagoshima H."/>
            <person name="Schijlen E."/>
            <person name="Tajeshwar N."/>
            <person name="Catarino B."/>
            <person name="Hetherington A.J."/>
            <person name="Saltykova A."/>
            <person name="Bonnot C."/>
            <person name="Breuninger H."/>
            <person name="Symeonidi A."/>
            <person name="Radhakrishnan G.V."/>
            <person name="Van Nieuwerburgh F."/>
            <person name="Deforce D."/>
            <person name="Chang C."/>
            <person name="Karol K.G."/>
            <person name="Hedrich R."/>
            <person name="Ulvskov P."/>
            <person name="Glockner G."/>
            <person name="Delwiche C.F."/>
            <person name="Petrasek J."/>
            <person name="Van de Peer Y."/>
            <person name="Friml J."/>
            <person name="Beilby M."/>
            <person name="Dolan L."/>
            <person name="Kohara Y."/>
            <person name="Sugano S."/>
            <person name="Fujiyama A."/>
            <person name="Delaux P.-M."/>
            <person name="Quint M."/>
            <person name="TheiBen G."/>
            <person name="Hagemann M."/>
            <person name="Harholt J."/>
            <person name="Dunand C."/>
            <person name="Zachgo S."/>
            <person name="Langdale J."/>
            <person name="Maumus F."/>
            <person name="Straeten D.V.D."/>
            <person name="Gould S.B."/>
            <person name="Rensing S.A."/>
        </authorList>
    </citation>
    <scope>NUCLEOTIDE SEQUENCE [LARGE SCALE GENOMIC DNA]</scope>
    <source>
        <strain evidence="6 7">S276</strain>
    </source>
</reference>
<comment type="caution">
    <text evidence="6">The sequence shown here is derived from an EMBL/GenBank/DDBJ whole genome shotgun (WGS) entry which is preliminary data.</text>
</comment>
<dbReference type="SUPFAM" id="SSF51556">
    <property type="entry name" value="Metallo-dependent hydrolases"/>
    <property type="match status" value="1"/>
</dbReference>
<evidence type="ECO:0000313" key="6">
    <source>
        <dbReference type="EMBL" id="GBG86602.1"/>
    </source>
</evidence>
<evidence type="ECO:0000256" key="4">
    <source>
        <dbReference type="ARBA" id="ARBA00022801"/>
    </source>
</evidence>
<dbReference type="Gene3D" id="3.20.20.140">
    <property type="entry name" value="Metal-dependent hydrolases"/>
    <property type="match status" value="1"/>
</dbReference>
<sequence length="294" mass="32910">MAKICRPDIAAVSLTDIAVNLTDGMFKGIYNGKQVHPPDIPAVLGRAWDAGVKKIIEFDESGDPDRHMQQLTELAKEGAARGKVVAVGECGLDYDRLQFCPKETQRRYFEKQFDLAEQLKLPMFLHMRAAADDFVDIVQRNKHRFIAGVSHSFTGSTDDLQKLLSINNLYVGINGCSLKTEENLDVMAAVPLERMMIETDSPYCEIRPTHAGYRYISTTWPSKKKEKHDIGCIVKNRNEPCQVRQVLEVVAGHRQLKDLSALSAILDRTTTKVFFPKDVSVVKDEVASGDQQGD</sequence>
<feature type="binding site" evidence="5">
    <location>
        <position position="126"/>
    </location>
    <ligand>
        <name>a divalent metal cation</name>
        <dbReference type="ChEBI" id="CHEBI:60240"/>
        <label>2</label>
    </ligand>
</feature>
<evidence type="ECO:0008006" key="8">
    <source>
        <dbReference type="Google" id="ProtNLM"/>
    </source>
</evidence>
<evidence type="ECO:0000256" key="2">
    <source>
        <dbReference type="ARBA" id="ARBA00022722"/>
    </source>
</evidence>
<evidence type="ECO:0000256" key="3">
    <source>
        <dbReference type="ARBA" id="ARBA00022723"/>
    </source>
</evidence>
<dbReference type="OrthoDB" id="6079689at2759"/>
<dbReference type="InterPro" id="IPR001130">
    <property type="entry name" value="TatD-like"/>
</dbReference>
<dbReference type="STRING" id="69332.A0A388LWL1"/>
<feature type="binding site" evidence="5">
    <location>
        <position position="89"/>
    </location>
    <ligand>
        <name>a divalent metal cation</name>
        <dbReference type="ChEBI" id="CHEBI:60240"/>
        <label>1</label>
    </ligand>
</feature>
<dbReference type="GO" id="GO:0008296">
    <property type="term" value="F:3'-5'-DNA exonuclease activity"/>
    <property type="evidence" value="ECO:0007669"/>
    <property type="project" value="TreeGrafter"/>
</dbReference>
<evidence type="ECO:0000313" key="7">
    <source>
        <dbReference type="Proteomes" id="UP000265515"/>
    </source>
</evidence>
<accession>A0A388LWL1</accession>
<feature type="binding site" evidence="5">
    <location>
        <position position="200"/>
    </location>
    <ligand>
        <name>a divalent metal cation</name>
        <dbReference type="ChEBI" id="CHEBI:60240"/>
        <label>1</label>
    </ligand>
</feature>
<dbReference type="Pfam" id="PF01026">
    <property type="entry name" value="TatD_DNase"/>
    <property type="match status" value="1"/>
</dbReference>
<dbReference type="PROSITE" id="PS01090">
    <property type="entry name" value="TATD_2"/>
    <property type="match status" value="1"/>
</dbReference>
<dbReference type="GO" id="GO:0005829">
    <property type="term" value="C:cytosol"/>
    <property type="evidence" value="ECO:0007669"/>
    <property type="project" value="TreeGrafter"/>
</dbReference>
<dbReference type="InterPro" id="IPR032466">
    <property type="entry name" value="Metal_Hydrolase"/>
</dbReference>
<dbReference type="InterPro" id="IPR018228">
    <property type="entry name" value="DNase_TatD-rel_CS"/>
</dbReference>
<proteinExistence type="inferred from homology"/>
<dbReference type="AlphaFoldDB" id="A0A388LWL1"/>
<name>A0A388LWL1_CHABU</name>
<evidence type="ECO:0000256" key="5">
    <source>
        <dbReference type="PIRSR" id="PIRSR005902-1"/>
    </source>
</evidence>
<keyword evidence="3 5" id="KW-0479">Metal-binding</keyword>
<dbReference type="GO" id="GO:0046872">
    <property type="term" value="F:metal ion binding"/>
    <property type="evidence" value="ECO:0007669"/>
    <property type="project" value="UniProtKB-KW"/>
</dbReference>
<dbReference type="PIRSF" id="PIRSF005902">
    <property type="entry name" value="DNase_TatD"/>
    <property type="match status" value="1"/>
</dbReference>
<evidence type="ECO:0000256" key="1">
    <source>
        <dbReference type="ARBA" id="ARBA00009275"/>
    </source>
</evidence>
<dbReference type="Gramene" id="GBG86602">
    <property type="protein sequence ID" value="GBG86602"/>
    <property type="gene ID" value="CBR_g41666"/>
</dbReference>
<keyword evidence="7" id="KW-1185">Reference proteome</keyword>
<dbReference type="Proteomes" id="UP000265515">
    <property type="component" value="Unassembled WGS sequence"/>
</dbReference>
<feature type="binding site" evidence="5">
    <location>
        <position position="151"/>
    </location>
    <ligand>
        <name>a divalent metal cation</name>
        <dbReference type="ChEBI" id="CHEBI:60240"/>
        <label>2</label>
    </ligand>
</feature>
<dbReference type="PANTHER" id="PTHR10060">
    <property type="entry name" value="TATD FAMILY DEOXYRIBONUCLEASE"/>
    <property type="match status" value="1"/>
</dbReference>
<keyword evidence="2" id="KW-0540">Nuclease</keyword>